<keyword evidence="2" id="KW-1185">Reference proteome</keyword>
<organism evidence="1 2">
    <name type="scientific">Aspergillus vadensis (strain CBS 113365 / IMI 142717 / IBT 24658)</name>
    <dbReference type="NCBI Taxonomy" id="1448311"/>
    <lineage>
        <taxon>Eukaryota</taxon>
        <taxon>Fungi</taxon>
        <taxon>Dikarya</taxon>
        <taxon>Ascomycota</taxon>
        <taxon>Pezizomycotina</taxon>
        <taxon>Eurotiomycetes</taxon>
        <taxon>Eurotiomycetidae</taxon>
        <taxon>Eurotiales</taxon>
        <taxon>Aspergillaceae</taxon>
        <taxon>Aspergillus</taxon>
        <taxon>Aspergillus subgen. Circumdati</taxon>
    </lineage>
</organism>
<dbReference type="OrthoDB" id="2307332at2759"/>
<sequence length="309" mass="35050">MSHQLQSGKIPLFIQDDQAIAVVSVVKLKNISKSSAATTKQNKIETKISIFLQAIPEDPISIPPLPYFQSRSIPGTGCEDLRQHLPYISDSLPQDSRKHAIPQPIHDSTQAYENKLILKKDNNINYTKLEALCWKTILQKSIIRNQNLCLLYSLSKLTAGMLHIPVRDIYTWIHHPSISRLSRQSWKIEAPYIQKKYKTLTEMERLNYTRAHPEYYFLLSNKQRKPRTAPSVDNNCTYKHLTGIFSEKEGILIQSCLLSPDGFIPLGNTQPCLSVTSWQAEIPDSACFISQPAAPGINTANRNWPIEGK</sequence>
<evidence type="ECO:0000313" key="1">
    <source>
        <dbReference type="EMBL" id="PYH67130.1"/>
    </source>
</evidence>
<dbReference type="InterPro" id="IPR036910">
    <property type="entry name" value="HMG_box_dom_sf"/>
</dbReference>
<dbReference type="GeneID" id="37213585"/>
<dbReference type="SUPFAM" id="SSF47095">
    <property type="entry name" value="HMG-box"/>
    <property type="match status" value="1"/>
</dbReference>
<dbReference type="AlphaFoldDB" id="A0A319B9K4"/>
<accession>A0A319B9K4</accession>
<protein>
    <submittedName>
        <fullName evidence="1">Uncharacterized protein</fullName>
    </submittedName>
</protein>
<proteinExistence type="predicted"/>
<gene>
    <name evidence="1" type="ORF">BO88DRAFT_427289</name>
</gene>
<name>A0A319B9K4_ASPVC</name>
<reference evidence="1" key="1">
    <citation type="submission" date="2016-12" db="EMBL/GenBank/DDBJ databases">
        <title>The genomes of Aspergillus section Nigri reveals drivers in fungal speciation.</title>
        <authorList>
            <consortium name="DOE Joint Genome Institute"/>
            <person name="Vesth T.C."/>
            <person name="Nybo J."/>
            <person name="Theobald S."/>
            <person name="Brandl J."/>
            <person name="Frisvad J.C."/>
            <person name="Nielsen K.F."/>
            <person name="Lyhne E.K."/>
            <person name="Kogle M.E."/>
            <person name="Kuo A."/>
            <person name="Riley R."/>
            <person name="Clum A."/>
            <person name="Nolan M."/>
            <person name="Lipzen A."/>
            <person name="Salamov A."/>
            <person name="Henrissat B."/>
            <person name="Wiebenga A."/>
            <person name="De Vries R.P."/>
            <person name="Grigoriev I.V."/>
            <person name="Mortensen U.H."/>
            <person name="Andersen M.R."/>
            <person name="Baker S.E."/>
        </authorList>
    </citation>
    <scope>NUCLEOTIDE SEQUENCE [LARGE SCALE GENOMIC DNA]</scope>
    <source>
        <strain evidence="1">CBS 113365</strain>
    </source>
</reference>
<dbReference type="RefSeq" id="XP_025560924.1">
    <property type="nucleotide sequence ID" value="XM_025708993.1"/>
</dbReference>
<dbReference type="Proteomes" id="UP000248405">
    <property type="component" value="Unassembled WGS sequence"/>
</dbReference>
<dbReference type="EMBL" id="KZ821631">
    <property type="protein sequence ID" value="PYH67130.1"/>
    <property type="molecule type" value="Genomic_DNA"/>
</dbReference>
<evidence type="ECO:0000313" key="2">
    <source>
        <dbReference type="Proteomes" id="UP000248405"/>
    </source>
</evidence>